<organism evidence="1 2">
    <name type="scientific">Anopheles dirus</name>
    <dbReference type="NCBI Taxonomy" id="7168"/>
    <lineage>
        <taxon>Eukaryota</taxon>
        <taxon>Metazoa</taxon>
        <taxon>Ecdysozoa</taxon>
        <taxon>Arthropoda</taxon>
        <taxon>Hexapoda</taxon>
        <taxon>Insecta</taxon>
        <taxon>Pterygota</taxon>
        <taxon>Neoptera</taxon>
        <taxon>Endopterygota</taxon>
        <taxon>Diptera</taxon>
        <taxon>Nematocera</taxon>
        <taxon>Culicoidea</taxon>
        <taxon>Culicidae</taxon>
        <taxon>Anophelinae</taxon>
        <taxon>Anopheles</taxon>
    </lineage>
</organism>
<evidence type="ECO:0000313" key="1">
    <source>
        <dbReference type="EnsemblMetazoa" id="ADIR014518-PA"/>
    </source>
</evidence>
<protein>
    <submittedName>
        <fullName evidence="1">Uncharacterized protein</fullName>
    </submittedName>
</protein>
<sequence>MPTVQEHRSRKERNCCTIVYVCAAASAGRLSIITVTKRFIVYEPTRQNWRDRALCRVGNR</sequence>
<proteinExistence type="predicted"/>
<evidence type="ECO:0000313" key="2">
    <source>
        <dbReference type="Proteomes" id="UP000075884"/>
    </source>
</evidence>
<keyword evidence="2" id="KW-1185">Reference proteome</keyword>
<accession>A0A182NXD8</accession>
<reference evidence="1" key="2">
    <citation type="submission" date="2020-05" db="UniProtKB">
        <authorList>
            <consortium name="EnsemblMetazoa"/>
        </authorList>
    </citation>
    <scope>IDENTIFICATION</scope>
    <source>
        <strain evidence="1">WRAIR2</strain>
    </source>
</reference>
<name>A0A182NXD8_9DIPT</name>
<dbReference type="AlphaFoldDB" id="A0A182NXD8"/>
<dbReference type="Proteomes" id="UP000075884">
    <property type="component" value="Unassembled WGS sequence"/>
</dbReference>
<reference evidence="2" key="1">
    <citation type="submission" date="2013-03" db="EMBL/GenBank/DDBJ databases">
        <title>The Genome Sequence of Anopheles dirus WRAIR2.</title>
        <authorList>
            <consortium name="The Broad Institute Genomics Platform"/>
            <person name="Neafsey D.E."/>
            <person name="Walton C."/>
            <person name="Walker B."/>
            <person name="Young S.K."/>
            <person name="Zeng Q."/>
            <person name="Gargeya S."/>
            <person name="Fitzgerald M."/>
            <person name="Haas B."/>
            <person name="Abouelleil A."/>
            <person name="Allen A.W."/>
            <person name="Alvarado L."/>
            <person name="Arachchi H.M."/>
            <person name="Berlin A.M."/>
            <person name="Chapman S.B."/>
            <person name="Gainer-Dewar J."/>
            <person name="Goldberg J."/>
            <person name="Griggs A."/>
            <person name="Gujja S."/>
            <person name="Hansen M."/>
            <person name="Howarth C."/>
            <person name="Imamovic A."/>
            <person name="Ireland A."/>
            <person name="Larimer J."/>
            <person name="McCowan C."/>
            <person name="Murphy C."/>
            <person name="Pearson M."/>
            <person name="Poon T.W."/>
            <person name="Priest M."/>
            <person name="Roberts A."/>
            <person name="Saif S."/>
            <person name="Shea T."/>
            <person name="Sisk P."/>
            <person name="Sykes S."/>
            <person name="Wortman J."/>
            <person name="Nusbaum C."/>
            <person name="Birren B."/>
        </authorList>
    </citation>
    <scope>NUCLEOTIDE SEQUENCE [LARGE SCALE GENOMIC DNA]</scope>
    <source>
        <strain evidence="2">WRAIR2</strain>
    </source>
</reference>
<dbReference type="EnsemblMetazoa" id="ADIR014518-RA">
    <property type="protein sequence ID" value="ADIR014518-PA"/>
    <property type="gene ID" value="ADIR014518"/>
</dbReference>
<dbReference type="VEuPathDB" id="VectorBase:ADIR014518"/>